<evidence type="ECO:0000313" key="2">
    <source>
        <dbReference type="Proteomes" id="UP000309997"/>
    </source>
</evidence>
<evidence type="ECO:0000313" key="1">
    <source>
        <dbReference type="EMBL" id="KAL3604872.1"/>
    </source>
</evidence>
<sequence>MCFPLVPFFSHYLGKSPPVAIKFSSDSIVFLQEVPLIASVLAPFVLSSISSSEQNCLEAFTGDLIESFREEIESQFEGIGRPPGPFSQLVRTVPFPPQGHDFWRIFSCVQLKVGSGAHTFGRAQCSSFNLRLYNFSGSGNPDPTLNTTYLAELQQLCPQAGNESVVTNLDPTTPDTFDGNYFSNLQTNEGLLRSDQELFSTTGAHTFGRAQCRTFIDRLYNFNSTGLPDPTLDTTYLATLQQLCPQGGNGTVLADLDPTTPDGFDNNYFSNLQANKGLLQSDQELFSTPGADDIIELVDIFSTDETAFFESFVESMIRMGNLSPLTGTEGEIRLNCRAVNADLAGKDSVLVSSV</sequence>
<protein>
    <submittedName>
        <fullName evidence="1">Uncharacterized protein</fullName>
    </submittedName>
</protein>
<dbReference type="Proteomes" id="UP000309997">
    <property type="component" value="Unassembled WGS sequence"/>
</dbReference>
<reference evidence="1 2" key="1">
    <citation type="journal article" date="2024" name="Plant Biotechnol. J.">
        <title>Genome and CRISPR/Cas9 system of a widespread forest tree (Populus alba) in the world.</title>
        <authorList>
            <person name="Liu Y.J."/>
            <person name="Jiang P.F."/>
            <person name="Han X.M."/>
            <person name="Li X.Y."/>
            <person name="Wang H.M."/>
            <person name="Wang Y.J."/>
            <person name="Wang X.X."/>
            <person name="Zeng Q.Y."/>
        </authorList>
    </citation>
    <scope>NUCLEOTIDE SEQUENCE [LARGE SCALE GENOMIC DNA]</scope>
    <source>
        <strain evidence="2">cv. PAL-ZL1</strain>
    </source>
</reference>
<accession>A0ACC4CUU5</accession>
<keyword evidence="2" id="KW-1185">Reference proteome</keyword>
<organism evidence="1 2">
    <name type="scientific">Populus alba</name>
    <name type="common">White poplar</name>
    <dbReference type="NCBI Taxonomy" id="43335"/>
    <lineage>
        <taxon>Eukaryota</taxon>
        <taxon>Viridiplantae</taxon>
        <taxon>Streptophyta</taxon>
        <taxon>Embryophyta</taxon>
        <taxon>Tracheophyta</taxon>
        <taxon>Spermatophyta</taxon>
        <taxon>Magnoliopsida</taxon>
        <taxon>eudicotyledons</taxon>
        <taxon>Gunneridae</taxon>
        <taxon>Pentapetalae</taxon>
        <taxon>rosids</taxon>
        <taxon>fabids</taxon>
        <taxon>Malpighiales</taxon>
        <taxon>Salicaceae</taxon>
        <taxon>Saliceae</taxon>
        <taxon>Populus</taxon>
    </lineage>
</organism>
<comment type="caution">
    <text evidence="1">The sequence shown here is derived from an EMBL/GenBank/DDBJ whole genome shotgun (WGS) entry which is preliminary data.</text>
</comment>
<gene>
    <name evidence="1" type="ORF">D5086_005731</name>
</gene>
<name>A0ACC4CUU5_POPAL</name>
<proteinExistence type="predicted"/>
<dbReference type="EMBL" id="RCHU02000002">
    <property type="protein sequence ID" value="KAL3604872.1"/>
    <property type="molecule type" value="Genomic_DNA"/>
</dbReference>